<dbReference type="InterPro" id="IPR036061">
    <property type="entry name" value="CheW-like_dom_sf"/>
</dbReference>
<dbReference type="Gene3D" id="2.40.50.180">
    <property type="entry name" value="CheA-289, Domain 4"/>
    <property type="match status" value="3"/>
</dbReference>
<dbReference type="RefSeq" id="WP_019951158.1">
    <property type="nucleotide sequence ID" value="NZ_JBHLVX010000060.1"/>
</dbReference>
<dbReference type="SUPFAM" id="SSF50341">
    <property type="entry name" value="CheW-like"/>
    <property type="match status" value="3"/>
</dbReference>
<accession>A0ABV6G798</accession>
<feature type="domain" description="CheW-like" evidence="2">
    <location>
        <begin position="11"/>
        <end position="149"/>
    </location>
</feature>
<evidence type="ECO:0000259" key="2">
    <source>
        <dbReference type="PROSITE" id="PS50851"/>
    </source>
</evidence>
<feature type="domain" description="CheW-like" evidence="2">
    <location>
        <begin position="181"/>
        <end position="323"/>
    </location>
</feature>
<dbReference type="EMBL" id="JBHLVX010000060">
    <property type="protein sequence ID" value="MFC0269523.1"/>
    <property type="molecule type" value="Genomic_DNA"/>
</dbReference>
<evidence type="ECO:0000256" key="1">
    <source>
        <dbReference type="SAM" id="MobiDB-lite"/>
    </source>
</evidence>
<dbReference type="PANTHER" id="PTHR22617:SF23">
    <property type="entry name" value="CHEMOTAXIS PROTEIN CHEW"/>
    <property type="match status" value="1"/>
</dbReference>
<proteinExistence type="predicted"/>
<evidence type="ECO:0000313" key="3">
    <source>
        <dbReference type="EMBL" id="MFC0269523.1"/>
    </source>
</evidence>
<dbReference type="Gene3D" id="2.30.30.40">
    <property type="entry name" value="SH3 Domains"/>
    <property type="match status" value="3"/>
</dbReference>
<dbReference type="Proteomes" id="UP001589814">
    <property type="component" value="Unassembled WGS sequence"/>
</dbReference>
<dbReference type="Pfam" id="PF01584">
    <property type="entry name" value="CheW"/>
    <property type="match status" value="3"/>
</dbReference>
<reference evidence="3 4" key="1">
    <citation type="submission" date="2024-09" db="EMBL/GenBank/DDBJ databases">
        <authorList>
            <person name="Sun Q."/>
            <person name="Mori K."/>
        </authorList>
    </citation>
    <scope>NUCLEOTIDE SEQUENCE [LARGE SCALE GENOMIC DNA]</scope>
    <source>
        <strain evidence="3 4">CCM 7415</strain>
    </source>
</reference>
<dbReference type="PANTHER" id="PTHR22617">
    <property type="entry name" value="CHEMOTAXIS SENSOR HISTIDINE KINASE-RELATED"/>
    <property type="match status" value="1"/>
</dbReference>
<dbReference type="InterPro" id="IPR002545">
    <property type="entry name" value="CheW-lke_dom"/>
</dbReference>
<evidence type="ECO:0000313" key="4">
    <source>
        <dbReference type="Proteomes" id="UP001589814"/>
    </source>
</evidence>
<sequence>MSSSQAQTSDDSGVVICRLGGERFALPMRQVSGVLRRPAIRRLPMSQQALLGLASLRGSVVPIIALHHLLGLACDRDGESDSRIVMMELEQTLGICVDDVENVVSLPAESAIGAAEETTRSGVRGHHLDSEGRVIQWLDVARLVQEQLVPVERKAVPTPSGAAQTASPDPGTPQYDSREQNISLVSFTLAEQHFALHLEHVRQILRLPEEVSAVPNAPDYLLGLMTLRDETLPLLALGPWFGLAGLPEAGAPVVVLGLGEYRIGVVVDGVNQVVRLAPAALRGFPALSTGGPDAGIEAICRPAADQPLMTLLSEQPFRKLAEQYGVPMAASRDVRDGSEAVDEGEDDDESLRLLEFSLAGQQYSLPLEAVTEIASRPEAPTQVPATPEFLDGMINLRGDALPIVDMAKRLGVAPEVSGDDRSGSERRIVVVSHRGMKTGLLVDVVNNVMHVRRSWLEASPVVMLGREVLVDRLVRLPDSRDVIQLLTLEALFSADERAQLDEMSGDVADAPLTE</sequence>
<dbReference type="PROSITE" id="PS50851">
    <property type="entry name" value="CHEW"/>
    <property type="match status" value="3"/>
</dbReference>
<dbReference type="SMART" id="SM00260">
    <property type="entry name" value="CheW"/>
    <property type="match status" value="3"/>
</dbReference>
<dbReference type="InterPro" id="IPR039315">
    <property type="entry name" value="CheW"/>
</dbReference>
<name>A0ABV6G798_9GAMM</name>
<comment type="caution">
    <text evidence="3">The sequence shown here is derived from an EMBL/GenBank/DDBJ whole genome shotgun (WGS) entry which is preliminary data.</text>
</comment>
<feature type="region of interest" description="Disordered" evidence="1">
    <location>
        <begin position="154"/>
        <end position="177"/>
    </location>
</feature>
<protein>
    <submittedName>
        <fullName evidence="3">Chemotaxis protein CheW</fullName>
    </submittedName>
</protein>
<keyword evidence="4" id="KW-1185">Reference proteome</keyword>
<gene>
    <name evidence="3" type="ORF">ACFFHW_16270</name>
</gene>
<feature type="domain" description="CheW-like" evidence="2">
    <location>
        <begin position="350"/>
        <end position="497"/>
    </location>
</feature>
<organism evidence="3 4">
    <name type="scientific">Kushneria aurantia</name>
    <dbReference type="NCBI Taxonomy" id="504092"/>
    <lineage>
        <taxon>Bacteria</taxon>
        <taxon>Pseudomonadati</taxon>
        <taxon>Pseudomonadota</taxon>
        <taxon>Gammaproteobacteria</taxon>
        <taxon>Oceanospirillales</taxon>
        <taxon>Halomonadaceae</taxon>
        <taxon>Kushneria</taxon>
    </lineage>
</organism>